<dbReference type="EMBL" id="BFIH01000009">
    <property type="protein sequence ID" value="GCO12734.1"/>
    <property type="molecule type" value="Genomic_DNA"/>
</dbReference>
<comment type="caution">
    <text evidence="1">The sequence shown here is derived from an EMBL/GenBank/DDBJ whole genome shotgun (WGS) entry which is preliminary data.</text>
</comment>
<reference evidence="1 2" key="1">
    <citation type="submission" date="2018-04" db="EMBL/GenBank/DDBJ databases">
        <title>Large scale genomics of bovine and human commensal E. coli to reveal the emerging process of EHEC.</title>
        <authorList>
            <person name="Arimizu Y."/>
            <person name="Ogura Y."/>
        </authorList>
    </citation>
    <scope>NUCLEOTIDE SEQUENCE [LARGE SCALE GENOMIC DNA]</scope>
    <source>
        <strain evidence="1 2">ECSC038</strain>
    </source>
</reference>
<organism evidence="1 2">
    <name type="scientific">Escherichia coli</name>
    <dbReference type="NCBI Taxonomy" id="562"/>
    <lineage>
        <taxon>Bacteria</taxon>
        <taxon>Pseudomonadati</taxon>
        <taxon>Pseudomonadota</taxon>
        <taxon>Gammaproteobacteria</taxon>
        <taxon>Enterobacterales</taxon>
        <taxon>Enterobacteriaceae</taxon>
        <taxon>Escherichia</taxon>
    </lineage>
</organism>
<sequence>MFSDNVTNAWWFISLYLFLLIALTFITFGKSNLMRFIAHYFNFEYSDRKLKMLDKKWRDIQLFKIINGINVSGIEDVRMIQQGLIDGKLKTSYFFLTRFWGDITKPPHIIKTIIIILSSIIYILFACYIHNKQSAIVRDAIGIPYKKMMYYVYSDKVLLSFNNKTVEFNKTYSLADCKRLRNVFIKDTLPEIACNKLLQLNEEDSEWLSQEIKDNNSQKKALLIISLIYFISGLVIFLSYTKFLYANKKVVEYKASNKNHS</sequence>
<dbReference type="Proteomes" id="UP000300926">
    <property type="component" value="Unassembled WGS sequence"/>
</dbReference>
<name>A0A0K3M597_ECOLX</name>
<gene>
    <name evidence="1" type="ORF">ExPECSC038_00381</name>
</gene>
<evidence type="ECO:0000313" key="2">
    <source>
        <dbReference type="Proteomes" id="UP000300926"/>
    </source>
</evidence>
<dbReference type="AlphaFoldDB" id="A0A0K3M597"/>
<accession>A0A0K3M597</accession>
<dbReference type="RefSeq" id="WP_023356590.1">
    <property type="nucleotide sequence ID" value="NZ_BFIH01000009.1"/>
</dbReference>
<proteinExistence type="predicted"/>
<evidence type="ECO:0000313" key="1">
    <source>
        <dbReference type="EMBL" id="GCO12734.1"/>
    </source>
</evidence>
<protein>
    <submittedName>
        <fullName evidence="1">Uncharacterized protein</fullName>
    </submittedName>
</protein>